<feature type="compositionally biased region" description="Acidic residues" evidence="1">
    <location>
        <begin position="314"/>
        <end position="323"/>
    </location>
</feature>
<dbReference type="EMBL" id="JAXOVC010000002">
    <property type="protein sequence ID" value="KAK4506009.1"/>
    <property type="molecule type" value="Genomic_DNA"/>
</dbReference>
<protein>
    <submittedName>
        <fullName evidence="2">Uncharacterized protein</fullName>
    </submittedName>
</protein>
<feature type="compositionally biased region" description="Acidic residues" evidence="1">
    <location>
        <begin position="287"/>
        <end position="297"/>
    </location>
</feature>
<feature type="compositionally biased region" description="Basic and acidic residues" evidence="1">
    <location>
        <begin position="330"/>
        <end position="340"/>
    </location>
</feature>
<dbReference type="Proteomes" id="UP001305779">
    <property type="component" value="Unassembled WGS sequence"/>
</dbReference>
<comment type="caution">
    <text evidence="2">The sequence shown here is derived from an EMBL/GenBank/DDBJ whole genome shotgun (WGS) entry which is preliminary data.</text>
</comment>
<name>A0ABR0EXC3_ZASCE</name>
<accession>A0ABR0EXC3</accession>
<keyword evidence="3" id="KW-1185">Reference proteome</keyword>
<proteinExistence type="predicted"/>
<reference evidence="2 3" key="1">
    <citation type="journal article" date="2023" name="G3 (Bethesda)">
        <title>A chromosome-level genome assembly of Zasmidium syzygii isolated from banana leaves.</title>
        <authorList>
            <person name="van Westerhoven A.C."/>
            <person name="Mehrabi R."/>
            <person name="Talebi R."/>
            <person name="Steentjes M.B.F."/>
            <person name="Corcolon B."/>
            <person name="Chong P.A."/>
            <person name="Kema G.H.J."/>
            <person name="Seidl M.F."/>
        </authorList>
    </citation>
    <scope>NUCLEOTIDE SEQUENCE [LARGE SCALE GENOMIC DNA]</scope>
    <source>
        <strain evidence="2 3">P124</strain>
    </source>
</reference>
<sequence length="413" mass="46989">MAVSNGITVRVKSEDGRALEEVEPKDEEPRNFRYRPISAIAGSKFEISVTVEKRFDWKGADCIFIAIAYDDGKEERLGETDYTMAWAISKSKDYLGEHVFSRATRCEKDESVEVLSTTYEMPAAAIGATKNIEPDKHRHRSKDALVSHRSCVSVYVHRGHLSLNPEKRRLADPISGYLYRNIPNIATIKERRLKINFESFTPLQNKHGNVCEFHFRNINPAEFATLKKSAPPKSKARDNDSSTSAPDRSDKLDAATARKSQGLRGLPQRDYSQSNIWEKHGYPWNESENETPQEEMEGNAQGQRRYKRPRVVSVDDDEDDEESVVQKPQDTTKSEPRQEEQAPAETIEEQHSASSRANTSNSGTAKADDEISVSENKSGTKLKEKRGLEMELEDIELERRALKIKRRLLEFEN</sequence>
<organism evidence="2 3">
    <name type="scientific">Zasmidium cellare</name>
    <name type="common">Wine cellar mold</name>
    <name type="synonym">Racodium cellare</name>
    <dbReference type="NCBI Taxonomy" id="395010"/>
    <lineage>
        <taxon>Eukaryota</taxon>
        <taxon>Fungi</taxon>
        <taxon>Dikarya</taxon>
        <taxon>Ascomycota</taxon>
        <taxon>Pezizomycotina</taxon>
        <taxon>Dothideomycetes</taxon>
        <taxon>Dothideomycetidae</taxon>
        <taxon>Mycosphaerellales</taxon>
        <taxon>Mycosphaerellaceae</taxon>
        <taxon>Zasmidium</taxon>
    </lineage>
</organism>
<gene>
    <name evidence="2" type="ORF">PRZ48_003974</name>
</gene>
<evidence type="ECO:0000313" key="3">
    <source>
        <dbReference type="Proteomes" id="UP001305779"/>
    </source>
</evidence>
<evidence type="ECO:0000256" key="1">
    <source>
        <dbReference type="SAM" id="MobiDB-lite"/>
    </source>
</evidence>
<evidence type="ECO:0000313" key="2">
    <source>
        <dbReference type="EMBL" id="KAK4506009.1"/>
    </source>
</evidence>
<feature type="compositionally biased region" description="Polar residues" evidence="1">
    <location>
        <begin position="352"/>
        <end position="364"/>
    </location>
</feature>
<feature type="region of interest" description="Disordered" evidence="1">
    <location>
        <begin position="225"/>
        <end position="388"/>
    </location>
</feature>